<keyword evidence="1" id="KW-1133">Transmembrane helix</keyword>
<evidence type="ECO:0008006" key="4">
    <source>
        <dbReference type="Google" id="ProtNLM"/>
    </source>
</evidence>
<feature type="transmembrane region" description="Helical" evidence="1">
    <location>
        <begin position="202"/>
        <end position="227"/>
    </location>
</feature>
<dbReference type="Proteomes" id="UP001181355">
    <property type="component" value="Chromosome"/>
</dbReference>
<name>A0ABY9RHU9_9BURK</name>
<reference evidence="2" key="1">
    <citation type="submission" date="2023-09" db="EMBL/GenBank/DDBJ databases">
        <title>Undibacterium sp. 20NA77.5 isolated from freshwater.</title>
        <authorList>
            <person name="Le V."/>
            <person name="Ko S.-R."/>
            <person name="Ahn C.-Y."/>
            <person name="Oh H.-M."/>
        </authorList>
    </citation>
    <scope>NUCLEOTIDE SEQUENCE</scope>
    <source>
        <strain evidence="2">20NA77.5</strain>
    </source>
</reference>
<proteinExistence type="predicted"/>
<feature type="transmembrane region" description="Helical" evidence="1">
    <location>
        <begin position="12"/>
        <end position="30"/>
    </location>
</feature>
<feature type="transmembrane region" description="Helical" evidence="1">
    <location>
        <begin position="59"/>
        <end position="78"/>
    </location>
</feature>
<organism evidence="2 3">
    <name type="scientific">Undibacterium cyanobacteriorum</name>
    <dbReference type="NCBI Taxonomy" id="3073561"/>
    <lineage>
        <taxon>Bacteria</taxon>
        <taxon>Pseudomonadati</taxon>
        <taxon>Pseudomonadota</taxon>
        <taxon>Betaproteobacteria</taxon>
        <taxon>Burkholderiales</taxon>
        <taxon>Oxalobacteraceae</taxon>
        <taxon>Undibacterium</taxon>
    </lineage>
</organism>
<dbReference type="RefSeq" id="WP_309481906.1">
    <property type="nucleotide sequence ID" value="NZ_CP133720.1"/>
</dbReference>
<dbReference type="PANTHER" id="PTHR34368:SF1">
    <property type="entry name" value="OS01G0962200 PROTEIN"/>
    <property type="match status" value="1"/>
</dbReference>
<evidence type="ECO:0000313" key="3">
    <source>
        <dbReference type="Proteomes" id="UP001181355"/>
    </source>
</evidence>
<feature type="transmembrane region" description="Helical" evidence="1">
    <location>
        <begin position="90"/>
        <end position="110"/>
    </location>
</feature>
<keyword evidence="3" id="KW-1185">Reference proteome</keyword>
<keyword evidence="1" id="KW-0812">Transmembrane</keyword>
<gene>
    <name evidence="2" type="ORF">RF679_17460</name>
</gene>
<keyword evidence="1" id="KW-0472">Membrane</keyword>
<feature type="transmembrane region" description="Helical" evidence="1">
    <location>
        <begin position="233"/>
        <end position="251"/>
    </location>
</feature>
<dbReference type="EMBL" id="CP133720">
    <property type="protein sequence ID" value="WMW80413.1"/>
    <property type="molecule type" value="Genomic_DNA"/>
</dbReference>
<feature type="transmembrane region" description="Helical" evidence="1">
    <location>
        <begin position="146"/>
        <end position="164"/>
    </location>
</feature>
<evidence type="ECO:0000313" key="2">
    <source>
        <dbReference type="EMBL" id="WMW80413.1"/>
    </source>
</evidence>
<accession>A0ABY9RHU9</accession>
<evidence type="ECO:0000256" key="1">
    <source>
        <dbReference type="SAM" id="Phobius"/>
    </source>
</evidence>
<feature type="transmembrane region" description="Helical" evidence="1">
    <location>
        <begin position="170"/>
        <end position="190"/>
    </location>
</feature>
<protein>
    <recommendedName>
        <fullName evidence="4">Alkaline phytoceramidase</fullName>
    </recommendedName>
</protein>
<dbReference type="PANTHER" id="PTHR34368">
    <property type="entry name" value="OS01G0962200 PROTEIN"/>
    <property type="match status" value="1"/>
</dbReference>
<sequence length="261" mass="29824">MEFAFQLARPHRALKFLPSLVLVFVLFLLWEHGPIQQFDHYHEFADQAHWLGVNHARDVLSNLAFLLVGLWGLQQFMSHWSLVRDHRRPALLSFIVSIIATAWCSSYYHLAPDDMRLFWDRLPIATACASLIVLMRPAAKMSLPTAWSELLLALAFAALSVWWWQYSGDLRAYLALQIFAILLPPLWQYLGQASKRERMSFGLAIGLYVLAKVFELADVAVLNTIGFMSGHSLKHLLAALAAYFIVCPWVQPWRPGLLPLK</sequence>